<dbReference type="RefSeq" id="WP_270057340.1">
    <property type="nucleotide sequence ID" value="NZ_CP115149.1"/>
</dbReference>
<proteinExistence type="predicted"/>
<protein>
    <submittedName>
        <fullName evidence="1">Uncharacterized protein</fullName>
    </submittedName>
</protein>
<reference evidence="1 2" key="1">
    <citation type="journal article" date="2023" name="ISME J.">
        <title>Thermophilic Dehalococcoidia with unusual traits shed light on an unexpected past.</title>
        <authorList>
            <person name="Palmer M."/>
            <person name="Covington J.K."/>
            <person name="Zhou E.M."/>
            <person name="Thomas S.C."/>
            <person name="Habib N."/>
            <person name="Seymour C.O."/>
            <person name="Lai D."/>
            <person name="Johnston J."/>
            <person name="Hashimi A."/>
            <person name="Jiao J.Y."/>
            <person name="Muok A.R."/>
            <person name="Liu L."/>
            <person name="Xian W.D."/>
            <person name="Zhi X.Y."/>
            <person name="Li M.M."/>
            <person name="Silva L.P."/>
            <person name="Bowen B.P."/>
            <person name="Louie K."/>
            <person name="Briegel A."/>
            <person name="Pett-Ridge J."/>
            <person name="Weber P.K."/>
            <person name="Tocheva E.I."/>
            <person name="Woyke T."/>
            <person name="Northen T.R."/>
            <person name="Mayali X."/>
            <person name="Li W.J."/>
            <person name="Hedlund B.P."/>
        </authorList>
    </citation>
    <scope>NUCLEOTIDE SEQUENCE [LARGE SCALE GENOMIC DNA]</scope>
    <source>
        <strain evidence="1 2">YIM 72310</strain>
    </source>
</reference>
<evidence type="ECO:0000313" key="2">
    <source>
        <dbReference type="Proteomes" id="UP001212803"/>
    </source>
</evidence>
<accession>A0ABY7M9Y3</accession>
<name>A0ABY7M9Y3_9CHLR</name>
<dbReference type="EMBL" id="CP115149">
    <property type="protein sequence ID" value="WBL36823.1"/>
    <property type="molecule type" value="Genomic_DNA"/>
</dbReference>
<gene>
    <name evidence="1" type="ORF">O0235_04500</name>
</gene>
<keyword evidence="2" id="KW-1185">Reference proteome</keyword>
<dbReference type="Proteomes" id="UP001212803">
    <property type="component" value="Chromosome"/>
</dbReference>
<evidence type="ECO:0000313" key="1">
    <source>
        <dbReference type="EMBL" id="WBL36823.1"/>
    </source>
</evidence>
<organism evidence="1 2">
    <name type="scientific">Tepidiforma flava</name>
    <dbReference type="NCBI Taxonomy" id="3004094"/>
    <lineage>
        <taxon>Bacteria</taxon>
        <taxon>Bacillati</taxon>
        <taxon>Chloroflexota</taxon>
        <taxon>Tepidiformia</taxon>
        <taxon>Tepidiformales</taxon>
        <taxon>Tepidiformaceae</taxon>
        <taxon>Tepidiforma</taxon>
    </lineage>
</organism>
<sequence>MCRGVVAVRAALTPCGEVLAVYVLRDGEAVGQALQSAEAAYARGTLEQWADRLAELRFEIYAPVPPLRVFASIN</sequence>